<evidence type="ECO:0000313" key="9">
    <source>
        <dbReference type="EMBL" id="CAE0060376.1"/>
    </source>
</evidence>
<evidence type="ECO:0000256" key="5">
    <source>
        <dbReference type="ARBA" id="ARBA00023136"/>
    </source>
</evidence>
<proteinExistence type="predicted"/>
<dbReference type="Gene3D" id="2.60.40.150">
    <property type="entry name" value="C2 domain"/>
    <property type="match status" value="3"/>
</dbReference>
<evidence type="ECO:0000256" key="7">
    <source>
        <dbReference type="SAM" id="Phobius"/>
    </source>
</evidence>
<evidence type="ECO:0000256" key="3">
    <source>
        <dbReference type="ARBA" id="ARBA00022737"/>
    </source>
</evidence>
<dbReference type="PROSITE" id="PS50004">
    <property type="entry name" value="C2"/>
    <property type="match status" value="2"/>
</dbReference>
<feature type="compositionally biased region" description="Basic and acidic residues" evidence="6">
    <location>
        <begin position="19"/>
        <end position="33"/>
    </location>
</feature>
<organism evidence="9">
    <name type="scientific">Rhodosorus marinus</name>
    <dbReference type="NCBI Taxonomy" id="101924"/>
    <lineage>
        <taxon>Eukaryota</taxon>
        <taxon>Rhodophyta</taxon>
        <taxon>Stylonematophyceae</taxon>
        <taxon>Stylonematales</taxon>
        <taxon>Stylonemataceae</taxon>
        <taxon>Rhodosorus</taxon>
    </lineage>
</organism>
<keyword evidence="5 7" id="KW-0472">Membrane</keyword>
<feature type="domain" description="C2" evidence="8">
    <location>
        <begin position="647"/>
        <end position="769"/>
    </location>
</feature>
<feature type="compositionally biased region" description="Basic and acidic residues" evidence="6">
    <location>
        <begin position="111"/>
        <end position="120"/>
    </location>
</feature>
<gene>
    <name evidence="9" type="ORF">RMAR00112_LOCUS28442</name>
</gene>
<dbReference type="GO" id="GO:0007009">
    <property type="term" value="P:plasma membrane organization"/>
    <property type="evidence" value="ECO:0007669"/>
    <property type="project" value="TreeGrafter"/>
</dbReference>
<name>A0A7S3A4P5_9RHOD</name>
<dbReference type="PANTHER" id="PTHR12546">
    <property type="entry name" value="FER-1-LIKE"/>
    <property type="match status" value="1"/>
</dbReference>
<evidence type="ECO:0000256" key="4">
    <source>
        <dbReference type="ARBA" id="ARBA00022989"/>
    </source>
</evidence>
<dbReference type="InterPro" id="IPR037721">
    <property type="entry name" value="Ferlin"/>
</dbReference>
<evidence type="ECO:0000259" key="8">
    <source>
        <dbReference type="PROSITE" id="PS50004"/>
    </source>
</evidence>
<dbReference type="SMART" id="SM00239">
    <property type="entry name" value="C2"/>
    <property type="match status" value="4"/>
</dbReference>
<dbReference type="EMBL" id="HBHW01036974">
    <property type="protein sequence ID" value="CAE0060376.1"/>
    <property type="molecule type" value="Transcribed_RNA"/>
</dbReference>
<feature type="transmembrane region" description="Helical" evidence="7">
    <location>
        <begin position="2206"/>
        <end position="2227"/>
    </location>
</feature>
<feature type="transmembrane region" description="Helical" evidence="7">
    <location>
        <begin position="2181"/>
        <end position="2200"/>
    </location>
</feature>
<keyword evidence="2 7" id="KW-0812">Transmembrane</keyword>
<accession>A0A7S3A4P5</accession>
<feature type="transmembrane region" description="Helical" evidence="7">
    <location>
        <begin position="347"/>
        <end position="365"/>
    </location>
</feature>
<reference evidence="9" key="1">
    <citation type="submission" date="2021-01" db="EMBL/GenBank/DDBJ databases">
        <authorList>
            <person name="Corre E."/>
            <person name="Pelletier E."/>
            <person name="Niang G."/>
            <person name="Scheremetjew M."/>
            <person name="Finn R."/>
            <person name="Kale V."/>
            <person name="Holt S."/>
            <person name="Cochrane G."/>
            <person name="Meng A."/>
            <person name="Brown T."/>
            <person name="Cohen L."/>
        </authorList>
    </citation>
    <scope>NUCLEOTIDE SEQUENCE</scope>
    <source>
        <strain evidence="9">CCMP 769</strain>
    </source>
</reference>
<evidence type="ECO:0000256" key="6">
    <source>
        <dbReference type="SAM" id="MobiDB-lite"/>
    </source>
</evidence>
<dbReference type="GO" id="GO:0016020">
    <property type="term" value="C:membrane"/>
    <property type="evidence" value="ECO:0007669"/>
    <property type="project" value="UniProtKB-SubCell"/>
</dbReference>
<dbReference type="InterPro" id="IPR000008">
    <property type="entry name" value="C2_dom"/>
</dbReference>
<keyword evidence="4 7" id="KW-1133">Transmembrane helix</keyword>
<sequence>MEAEISDTHGVEHAPTVEVSDRIDLDDAGREPTAEIEDASPPDPVPEEAPASGEPSGATAEVPEEPAEQAGIGASEPGEKQELESVPVAATEAAEGFNPSAAGEMTTIPLEADREDRGDSRGATFSEVPGEGSQAVPGPSALKVQTEQDLLGLEPDYSLNLTAATTAALPPRPVFLEDNENLQAVQEQLHQFDNPDVKVYRANKKPKRAQRTANRVKNSALEKGMDVLVGVKEANKDGDAFREMLETSKSEEGGKRIVRTTRSATANYDDESQEVDIIGTLIKDANTAIQEEAQIGANTADSPLDNPFILMAAPVLPIGGLAAYTIIKAILPYATAGLLAILSVLGWRFWLGSFVLSLVMLVINWSNIQQVEMLKPVTLQVDLAVLNAEKALRAQWKEAKPDVDKAIEKYWPRAELRKLDAQVHKILGYSLLDVIIARIWGWEYDGKIKELYLDEPGDTGRSDELFFNIKINFEYLEDIHARYSSVWLEWVDGNMIAASTPERDVVKEGAVSSTYSDRSHWKGYGARLNLCSASHEVLIPYRFTDDSDRTALITDQKIKLVLKGRRDIVIYNNDGAPRFQKGVDQHVVIGEALVSAARIGVKELWEADESVKVVKSKIRLPIRAPGSKSYRAAVLHCNAEVRLVDNTSYSYRDKVTSVPVGEWTVRVNVYEFRSLHVISSGGSSDPFAEVSLFGKKKRTKKVSNATSCVVDETLYFRKVVDSPAEFATEDIRIDVTDWGFFGNKALGHLIMNLKSIYEMDSHEIFREWFPLIVPASMKVANPFSANGFIKLSITVMPPKGIPKTHASIEDKEEYSRSTVLRNTIVRPPPLHVERWILHVKLGWADMLPRLTNENEEDVIRGFAVLSLTGRRRILSRTFIAKARDIIDTNLGSTTRVVTQRMVLFNEEFLFPFYVAEGVENSERVQVSLYHRGKNNMNKLIGRIELSYKELSANLRTAIVRGDPKDKEAIGDRYKRVAMIKPSYYNFYGSAKGSLNVRKKAVSFRGRMLVSMAAKPGDIHEPISRPCKPLPRPQVDLYRIDFTILRATELSIPDGDYVRLEASIGPYTFGSSIPQQTVKGLCVSWREQNVLRMKNLQFPAELSQIPDLFITLETRRPNTSIYHEAKESNDTEQSMEAYKPVAFLRIPAYHLILDHESPRWMFMDSVRSDSTPNENVPGSLLLSCKLTKTTLGMTYFAKERGDIETSIESDDAENGFHGEIVTSENEAEIGNNAGGEEKFYTLRALCLQGRNLPAADQSGLSDPFVRVSMGERSKQGTASCKETVCPIWEEEIVIKNISIRENEKCPNVNILVYDHDDGPNYDYLGRAIIAGASLTDTEVDPKKALWYDVFAFDPERTVGQILADFQLIPQDGLEEEPPEPQERRRFFDVESSTLLRMAFLGIRDVRFLRFAHGTLSLTATTPGDTEVTRQVEILQQHGIYDGAADLLDVRMLRIESVKDQKENSVNPPLTFMVKAKYSLSVSRDEEVVGSTCFRLERDFLESAIPVPEVEKLTDWDKDFYEVKSIPSLERYELLSKRGVNWSQATLAHQAKRKLKLALRKMALEDALQPLETETNNTHTKEIDVGYERPDKDSMTVKQRIYFGLQLHHLERLIFVTIPYNLRLNKAKFDAARFQLADSIANVMPEVASRLGIEGGEVDDILMTDPVGADENSVLYDTSILLKNRYGFCPGALEDDFNKSIFQEFKLFRGDSRAADSGLLLDSSGGADVGDKRVVLEERARTRLEGQRPVIGILKAQLLPVKINEDEHDQSELKDIVDNMRFKSLSNFAATMSPQEVVVRIYVLRATNLQHGEGDCNPFLDVEVFGGYPKYFSTKREPVQKSSNPDFFETFESRVLMPGAAIRIGIRDRRMPELSFLTPRMLTREEGRWVRRPIPVDINLGKRGVGQSEDIGETLIDLDYRWYNSEFRALSRPPVELRPLFTPNSDNLRGRVQVIVQMIDAKEYDSNPRDPFFRPLPILLPPKRRFQVRMVIFGIEDAYNPMNIDKPELVSNYFIKLRLGNRREQERLTDTSRNAADGTGNFNERVMWWIDLPDPNIRPRMKIQIFDSKKGSDDLVAVTDIKLLKLFEEALNSNQTVIRKKQDVLAFHPDYPHVQAKISIALEIVPEGLVKEKKCNFGKQSWHTDQHEDYVLPKPFRPVGFSMWNPYAYIDYMIKATIMKTQWSLVMGLLVFPFIPVVFHVVGWIPWWWWLCGGISGSLVLARLVIVMIQKTPPPPAKLKEEKAFKDDIIVEEHVIEDEAIALKAIDPMLRGITPVSDLLEGKSQK</sequence>
<feature type="domain" description="C2" evidence="8">
    <location>
        <begin position="1222"/>
        <end position="1346"/>
    </location>
</feature>
<feature type="region of interest" description="Disordered" evidence="6">
    <location>
        <begin position="1"/>
        <end position="139"/>
    </location>
</feature>
<protein>
    <recommendedName>
        <fullName evidence="8">C2 domain-containing protein</fullName>
    </recommendedName>
</protein>
<feature type="compositionally biased region" description="Basic and acidic residues" evidence="6">
    <location>
        <begin position="1"/>
        <end position="12"/>
    </location>
</feature>
<dbReference type="PANTHER" id="PTHR12546:SF33">
    <property type="entry name" value="SPERM VESICLE FUSION PROTEIN FER-1"/>
    <property type="match status" value="1"/>
</dbReference>
<dbReference type="SUPFAM" id="SSF49562">
    <property type="entry name" value="C2 domain (Calcium/lipid-binding domain, CaLB)"/>
    <property type="match status" value="4"/>
</dbReference>
<dbReference type="InterPro" id="IPR035892">
    <property type="entry name" value="C2_domain_sf"/>
</dbReference>
<evidence type="ECO:0000256" key="1">
    <source>
        <dbReference type="ARBA" id="ARBA00004167"/>
    </source>
</evidence>
<keyword evidence="3" id="KW-0677">Repeat</keyword>
<dbReference type="Pfam" id="PF00168">
    <property type="entry name" value="C2"/>
    <property type="match status" value="5"/>
</dbReference>
<evidence type="ECO:0000256" key="2">
    <source>
        <dbReference type="ARBA" id="ARBA00022692"/>
    </source>
</evidence>
<comment type="subcellular location">
    <subcellularLocation>
        <location evidence="1">Membrane</location>
        <topology evidence="1">Single-pass membrane protein</topology>
    </subcellularLocation>
</comment>